<accession>A0ABV1K2B7</accession>
<dbReference type="RefSeq" id="WP_345645416.1">
    <property type="nucleotide sequence ID" value="NZ_BAABLY010000031.1"/>
</dbReference>
<reference evidence="3 4" key="1">
    <citation type="submission" date="2024-03" db="EMBL/GenBank/DDBJ databases">
        <title>Draft genome sequence of Pseudonocardia tropica JCM 19149.</title>
        <authorList>
            <person name="Butdee W."/>
            <person name="Duangmal K."/>
        </authorList>
    </citation>
    <scope>NUCLEOTIDE SEQUENCE [LARGE SCALE GENOMIC DNA]</scope>
    <source>
        <strain evidence="3 4">JCM 19149</strain>
    </source>
</reference>
<keyword evidence="4" id="KW-1185">Reference proteome</keyword>
<feature type="domain" description="MobA/VirD2-like nuclease" evidence="2">
    <location>
        <begin position="82"/>
        <end position="179"/>
    </location>
</feature>
<comment type="caution">
    <text evidence="3">The sequence shown here is derived from an EMBL/GenBank/DDBJ whole genome shotgun (WGS) entry which is preliminary data.</text>
</comment>
<gene>
    <name evidence="3" type="ORF">WHI96_26550</name>
</gene>
<evidence type="ECO:0000313" key="3">
    <source>
        <dbReference type="EMBL" id="MEQ3542374.1"/>
    </source>
</evidence>
<name>A0ABV1K2B7_9PSEU</name>
<dbReference type="Pfam" id="PF03432">
    <property type="entry name" value="Relaxase"/>
    <property type="match status" value="1"/>
</dbReference>
<proteinExistence type="predicted"/>
<dbReference type="Proteomes" id="UP001464923">
    <property type="component" value="Unassembled WGS sequence"/>
</dbReference>
<sequence length="522" mass="55901">MIAKISRGWRAEGLIRYLMGPGRFNEHTGQRVVATWDGAPETHQPAQAADGSFDVRALVDDLSAPAVGAGVGLREPVVEQGKRMRQGPVWHCSLRNSPEDPVLSDEQWARVVEDLLDRTGIAQRGDPDGCRWVAIRHDDDHVHVAAVLVRQESGKRVYPYRDFVRARETCQAAEAELGLAATAGADRSSVTGPSQAEQEKAARRELDESSREWLRRTARVAAVQARDPEAFVAALGELGVLVRPRYGPPEQDPESGEQHAPMVGYSVAAPGDVTRAGQPVWFSGRTLARDLSLPNLVLRWDSAPAPVPVSGAAEETHRATVSPRERAAAIDDAVSTMEHATATLAAGETGASADGVAHAAGDMLAAVGAVTGRQDQGERVRRDAGNDLDRATRVPGQVLPSRWSPVAKALRQSAWRLAATRTVSRHGAGDGARLVLALAALVAEIAALRETQARLAQAQAAQRSCTALRSSAQATSARTTSNGPGRGQTKTTRRQRPQQPPPGPARAPQARRQENQTRGRGR</sequence>
<organism evidence="3 4">
    <name type="scientific">Pseudonocardia tropica</name>
    <dbReference type="NCBI Taxonomy" id="681289"/>
    <lineage>
        <taxon>Bacteria</taxon>
        <taxon>Bacillati</taxon>
        <taxon>Actinomycetota</taxon>
        <taxon>Actinomycetes</taxon>
        <taxon>Pseudonocardiales</taxon>
        <taxon>Pseudonocardiaceae</taxon>
        <taxon>Pseudonocardia</taxon>
    </lineage>
</organism>
<protein>
    <submittedName>
        <fullName evidence="3">Relaxase/mobilization nuclease domain-containing protein</fullName>
    </submittedName>
</protein>
<feature type="compositionally biased region" description="Basic and acidic residues" evidence="1">
    <location>
        <begin position="197"/>
        <end position="208"/>
    </location>
</feature>
<feature type="compositionally biased region" description="Basic and acidic residues" evidence="1">
    <location>
        <begin position="511"/>
        <end position="522"/>
    </location>
</feature>
<evidence type="ECO:0000313" key="4">
    <source>
        <dbReference type="Proteomes" id="UP001464923"/>
    </source>
</evidence>
<feature type="compositionally biased region" description="Low complexity" evidence="1">
    <location>
        <begin position="469"/>
        <end position="481"/>
    </location>
</feature>
<dbReference type="InterPro" id="IPR005094">
    <property type="entry name" value="Endonuclease_MobA/VirD2"/>
</dbReference>
<evidence type="ECO:0000256" key="1">
    <source>
        <dbReference type="SAM" id="MobiDB-lite"/>
    </source>
</evidence>
<dbReference type="EMBL" id="JBEDNP010000035">
    <property type="protein sequence ID" value="MEQ3542374.1"/>
    <property type="molecule type" value="Genomic_DNA"/>
</dbReference>
<evidence type="ECO:0000259" key="2">
    <source>
        <dbReference type="Pfam" id="PF03432"/>
    </source>
</evidence>
<feature type="region of interest" description="Disordered" evidence="1">
    <location>
        <begin position="469"/>
        <end position="522"/>
    </location>
</feature>
<feature type="region of interest" description="Disordered" evidence="1">
    <location>
        <begin position="184"/>
        <end position="208"/>
    </location>
</feature>